<evidence type="ECO:0000313" key="16">
    <source>
        <dbReference type="Proteomes" id="UP000028730"/>
    </source>
</evidence>
<evidence type="ECO:0000256" key="5">
    <source>
        <dbReference type="ARBA" id="ARBA00022840"/>
    </source>
</evidence>
<dbReference type="FunFam" id="1.10.8.60:FF:000017">
    <property type="entry name" value="ATP-dependent chaperone ClpB"/>
    <property type="match status" value="1"/>
</dbReference>
<dbReference type="PANTHER" id="PTHR11638:SF18">
    <property type="entry name" value="HEAT SHOCK PROTEIN 104"/>
    <property type="match status" value="1"/>
</dbReference>
<dbReference type="RefSeq" id="WP_044086984.1">
    <property type="nucleotide sequence ID" value="NZ_ATLK01000001.1"/>
</dbReference>
<evidence type="ECO:0000256" key="2">
    <source>
        <dbReference type="ARBA" id="ARBA00008675"/>
    </source>
</evidence>
<accession>A0A080N381</accession>
<comment type="subcellular location">
    <subcellularLocation>
        <location evidence="1 12">Cytoplasm</location>
    </subcellularLocation>
</comment>
<keyword evidence="4 11" id="KW-0547">Nucleotide-binding</keyword>
<evidence type="ECO:0000256" key="3">
    <source>
        <dbReference type="ARBA" id="ARBA00022737"/>
    </source>
</evidence>
<dbReference type="SUPFAM" id="SSF81923">
    <property type="entry name" value="Double Clp-N motif"/>
    <property type="match status" value="1"/>
</dbReference>
<dbReference type="OrthoDB" id="9803641at2"/>
<dbReference type="InterPro" id="IPR019489">
    <property type="entry name" value="Clp_ATPase_C"/>
</dbReference>
<dbReference type="PROSITE" id="PS00870">
    <property type="entry name" value="CLPAB_1"/>
    <property type="match status" value="1"/>
</dbReference>
<feature type="domain" description="Clp R" evidence="14">
    <location>
        <begin position="1"/>
        <end position="147"/>
    </location>
</feature>
<evidence type="ECO:0000259" key="14">
    <source>
        <dbReference type="PROSITE" id="PS51903"/>
    </source>
</evidence>
<dbReference type="FunFam" id="3.40.50.300:FF:000010">
    <property type="entry name" value="Chaperone clpB 1, putative"/>
    <property type="match status" value="1"/>
</dbReference>
<feature type="coiled-coil region" evidence="12">
    <location>
        <begin position="399"/>
        <end position="462"/>
    </location>
</feature>
<dbReference type="InterPro" id="IPR036628">
    <property type="entry name" value="Clp_N_dom_sf"/>
</dbReference>
<dbReference type="GO" id="GO:0005524">
    <property type="term" value="F:ATP binding"/>
    <property type="evidence" value="ECO:0007669"/>
    <property type="project" value="UniProtKB-UniRule"/>
</dbReference>
<dbReference type="InterPro" id="IPR003593">
    <property type="entry name" value="AAA+_ATPase"/>
</dbReference>
<dbReference type="eggNOG" id="COG0542">
    <property type="taxonomic scope" value="Bacteria"/>
</dbReference>
<dbReference type="Proteomes" id="UP000028730">
    <property type="component" value="Unassembled WGS sequence"/>
</dbReference>
<dbReference type="STRING" id="1341695.BBOMB_0966"/>
<dbReference type="InterPro" id="IPR028299">
    <property type="entry name" value="ClpA/B_CS2"/>
</dbReference>
<evidence type="ECO:0000256" key="13">
    <source>
        <dbReference type="SAM" id="MobiDB-lite"/>
    </source>
</evidence>
<dbReference type="Gene3D" id="1.10.8.60">
    <property type="match status" value="1"/>
</dbReference>
<dbReference type="CDD" id="cd19499">
    <property type="entry name" value="RecA-like_ClpB_Hsp104-like"/>
    <property type="match status" value="1"/>
</dbReference>
<dbReference type="FunFam" id="3.40.50.300:FF:000120">
    <property type="entry name" value="ATP-dependent chaperone ClpB"/>
    <property type="match status" value="1"/>
</dbReference>
<dbReference type="GO" id="GO:0005737">
    <property type="term" value="C:cytoplasm"/>
    <property type="evidence" value="ECO:0007669"/>
    <property type="project" value="UniProtKB-SubCell"/>
</dbReference>
<evidence type="ECO:0000313" key="15">
    <source>
        <dbReference type="EMBL" id="KFF31583.1"/>
    </source>
</evidence>
<dbReference type="SUPFAM" id="SSF52540">
    <property type="entry name" value="P-loop containing nucleoside triphosphate hydrolases"/>
    <property type="match status" value="2"/>
</dbReference>
<evidence type="ECO:0000256" key="12">
    <source>
        <dbReference type="RuleBase" id="RU362034"/>
    </source>
</evidence>
<dbReference type="SMART" id="SM01086">
    <property type="entry name" value="ClpB_D2-small"/>
    <property type="match status" value="1"/>
</dbReference>
<evidence type="ECO:0000256" key="6">
    <source>
        <dbReference type="ARBA" id="ARBA00023016"/>
    </source>
</evidence>
<evidence type="ECO:0000256" key="9">
    <source>
        <dbReference type="ARBA" id="ARBA00026057"/>
    </source>
</evidence>
<comment type="function">
    <text evidence="12">Part of a stress-induced multi-chaperone system, it is involved in the recovery of the cell from heat-induced damage, in cooperation with DnaK, DnaJ and GrpE.</text>
</comment>
<dbReference type="Gene3D" id="1.10.1780.10">
    <property type="entry name" value="Clp, N-terminal domain"/>
    <property type="match status" value="1"/>
</dbReference>
<keyword evidence="6 12" id="KW-0346">Stress response</keyword>
<dbReference type="InterPro" id="IPR041546">
    <property type="entry name" value="ClpA/ClpB_AAA_lid"/>
</dbReference>
<dbReference type="FunFam" id="3.40.50.300:FF:000025">
    <property type="entry name" value="ATP-dependent Clp protease subunit"/>
    <property type="match status" value="1"/>
</dbReference>
<keyword evidence="12" id="KW-0963">Cytoplasm</keyword>
<comment type="subunit">
    <text evidence="12">Homohexamer; The oligomerization is ATP-dependent.</text>
</comment>
<evidence type="ECO:0000256" key="8">
    <source>
        <dbReference type="ARBA" id="ARBA00023186"/>
    </source>
</evidence>
<evidence type="ECO:0000256" key="1">
    <source>
        <dbReference type="ARBA" id="ARBA00004496"/>
    </source>
</evidence>
<dbReference type="Pfam" id="PF17871">
    <property type="entry name" value="AAA_lid_9"/>
    <property type="match status" value="1"/>
</dbReference>
<dbReference type="InterPro" id="IPR017730">
    <property type="entry name" value="Chaperonin_ClpB"/>
</dbReference>
<gene>
    <name evidence="12" type="primary">clpB</name>
    <name evidence="15" type="ORF">BBOMB_0966</name>
</gene>
<dbReference type="EMBL" id="ATLK01000001">
    <property type="protein sequence ID" value="KFF31583.1"/>
    <property type="molecule type" value="Genomic_DNA"/>
</dbReference>
<reference evidence="15 16" key="1">
    <citation type="journal article" date="2014" name="Appl. Environ. Microbiol.">
        <title>Genomic encyclopedia of type strains of the genus Bifidobacterium.</title>
        <authorList>
            <person name="Milani C."/>
            <person name="Lugli G.A."/>
            <person name="Duranti S."/>
            <person name="Turroni F."/>
            <person name="Bottacini F."/>
            <person name="Mangifesta M."/>
            <person name="Sanchez B."/>
            <person name="Viappiani A."/>
            <person name="Mancabelli L."/>
            <person name="Taminiau B."/>
            <person name="Delcenserie V."/>
            <person name="Barrangou R."/>
            <person name="Margolles A."/>
            <person name="van Sinderen D."/>
            <person name="Ventura M."/>
        </authorList>
    </citation>
    <scope>NUCLEOTIDE SEQUENCE [LARGE SCALE GENOMIC DNA]</scope>
    <source>
        <strain evidence="15 16">DSM 19703</strain>
    </source>
</reference>
<dbReference type="PROSITE" id="PS51903">
    <property type="entry name" value="CLP_R"/>
    <property type="match status" value="1"/>
</dbReference>
<keyword evidence="8 11" id="KW-0143">Chaperone</keyword>
<dbReference type="Gene3D" id="3.40.50.300">
    <property type="entry name" value="P-loop containing nucleotide triphosphate hydrolases"/>
    <property type="match status" value="3"/>
</dbReference>
<dbReference type="SMART" id="SM00382">
    <property type="entry name" value="AAA"/>
    <property type="match status" value="2"/>
</dbReference>
<dbReference type="InterPro" id="IPR001270">
    <property type="entry name" value="ClpA/B"/>
</dbReference>
<dbReference type="Pfam" id="PF10431">
    <property type="entry name" value="ClpB_D2-small"/>
    <property type="match status" value="1"/>
</dbReference>
<comment type="caution">
    <text evidence="15">The sequence shown here is derived from an EMBL/GenBank/DDBJ whole genome shotgun (WGS) entry which is preliminary data.</text>
</comment>
<dbReference type="CDD" id="cd00009">
    <property type="entry name" value="AAA"/>
    <property type="match status" value="1"/>
</dbReference>
<comment type="subunit">
    <text evidence="9">Homohexamer. The oligomerization is ATP-dependent.</text>
</comment>
<feature type="region of interest" description="Disordered" evidence="13">
    <location>
        <begin position="72"/>
        <end position="92"/>
    </location>
</feature>
<dbReference type="GO" id="GO:0034605">
    <property type="term" value="P:cellular response to heat"/>
    <property type="evidence" value="ECO:0007669"/>
    <property type="project" value="TreeGrafter"/>
</dbReference>
<comment type="similarity">
    <text evidence="2 11">Belongs to the ClpA/ClpB family.</text>
</comment>
<evidence type="ECO:0000256" key="7">
    <source>
        <dbReference type="ARBA" id="ARBA00023054"/>
    </source>
</evidence>
<dbReference type="InterPro" id="IPR018368">
    <property type="entry name" value="ClpA/B_CS1"/>
</dbReference>
<dbReference type="PANTHER" id="PTHR11638">
    <property type="entry name" value="ATP-DEPENDENT CLP PROTEASE"/>
    <property type="match status" value="1"/>
</dbReference>
<evidence type="ECO:0000256" key="10">
    <source>
        <dbReference type="PROSITE-ProRule" id="PRU01251"/>
    </source>
</evidence>
<dbReference type="InterPro" id="IPR027417">
    <property type="entry name" value="P-loop_NTPase"/>
</dbReference>
<dbReference type="AlphaFoldDB" id="A0A080N381"/>
<keyword evidence="3 10" id="KW-0677">Repeat</keyword>
<organism evidence="15 16">
    <name type="scientific">Bifidobacterium bombi DSM 19703</name>
    <dbReference type="NCBI Taxonomy" id="1341695"/>
    <lineage>
        <taxon>Bacteria</taxon>
        <taxon>Bacillati</taxon>
        <taxon>Actinomycetota</taxon>
        <taxon>Actinomycetes</taxon>
        <taxon>Bifidobacteriales</taxon>
        <taxon>Bifidobacteriaceae</taxon>
        <taxon>Bifidobacterium</taxon>
    </lineage>
</organism>
<dbReference type="InterPro" id="IPR004176">
    <property type="entry name" value="Clp_R_N"/>
</dbReference>
<evidence type="ECO:0000256" key="4">
    <source>
        <dbReference type="ARBA" id="ARBA00022741"/>
    </source>
</evidence>
<evidence type="ECO:0000256" key="11">
    <source>
        <dbReference type="RuleBase" id="RU004432"/>
    </source>
</evidence>
<dbReference type="Pfam" id="PF07724">
    <property type="entry name" value="AAA_2"/>
    <property type="match status" value="1"/>
</dbReference>
<proteinExistence type="inferred from homology"/>
<dbReference type="NCBIfam" id="TIGR03346">
    <property type="entry name" value="chaperone_ClpB"/>
    <property type="match status" value="1"/>
</dbReference>
<dbReference type="PRINTS" id="PR00300">
    <property type="entry name" value="CLPPROTEASEA"/>
</dbReference>
<sequence length="879" mass="96071">MEQNFTTMAQSAIGDAVQSAAAAGNPQVDTLHLLDALLRQENGVVPGLIEAAGGDRQAIGAQVRNALVQLPSASGSSTSQPDASRQLSQTLSEAEKEMKRMGDEYVSTEHLLMGIIDAAPNEAARILTSHDVTAKALRDAVPKVRGGAKVTSPEAEGNYKALEKYSTDLTAQAKEGKLDPVIGRDQEIRRVIQILSRRTKNNPVLIGEPGVGKTAVVEGLAQRIVAGDVPTGLQHKRLISLDLGSMVAGSKYRGEFEERLKAVLNEIKSANGEIITFIDEIHTIVGAGAAEGSMDAGNMLKPMLARGELRLIGATTLDEYRENIEKDPALERRFQQVFVGEPSVEDTIAILRGLKQRYEAHHKVTIGDDALVAAATLSNRYISGRQLPDKAIDLVDEAAAHLRMELDSQPEEIDELQRRETRLEMEEMQLKKAEDPASKIQLKKLQSELADTREKLAGLKTRWDAEKAGHNKVGDLRAQLDAKRVQADKFTREGNLEEASRILYGEIPAIQKQLDLAEQAADEQNDSGQETEPMVPDHVDADSVAGIVSEWTGIPVGRLMQGENEKLLHMEDFLSKRVIGQKEAIQAVSDAVRRSRAGISDPDRPTGSFMFLGPTGVGKTELAKALADFLFDDEKAMVRIDMSEYMEKSSVSRLIGAAPGYVGYDEGGQLTEAVRRRPYSVVLFDEVEKANPEVFDLLLQVLDDGRLTDGQGRTVDFKNTILIMTSNLGSQFLVQDDLDEDAKREAVMDAAHAHFKPEFLNRLDEMVIFHPLTREELGGIVDIQVKQVASRLTDRRITLSVTQAAKSWLADAGYDPAYGARPLRRLVQTEVGDQMARMLLSGAVHDGDTVLVDQTGGEHLELTVMPSDPLAEDSQEGKA</sequence>
<name>A0A080N381_9BIFI</name>
<keyword evidence="7 12" id="KW-0175">Coiled coil</keyword>
<keyword evidence="5 11" id="KW-0067">ATP-binding</keyword>
<dbReference type="InterPro" id="IPR050130">
    <property type="entry name" value="ClpA_ClpB"/>
</dbReference>
<dbReference type="Pfam" id="PF02861">
    <property type="entry name" value="Clp_N"/>
    <property type="match status" value="1"/>
</dbReference>
<protein>
    <recommendedName>
        <fullName evidence="12">Chaperone protein ClpB</fullName>
    </recommendedName>
</protein>
<dbReference type="Pfam" id="PF00004">
    <property type="entry name" value="AAA"/>
    <property type="match status" value="1"/>
</dbReference>
<dbReference type="GO" id="GO:0042026">
    <property type="term" value="P:protein refolding"/>
    <property type="evidence" value="ECO:0007669"/>
    <property type="project" value="UniProtKB-UniRule"/>
</dbReference>
<dbReference type="GO" id="GO:0016887">
    <property type="term" value="F:ATP hydrolysis activity"/>
    <property type="evidence" value="ECO:0007669"/>
    <property type="project" value="InterPro"/>
</dbReference>
<keyword evidence="16" id="KW-1185">Reference proteome</keyword>
<dbReference type="InterPro" id="IPR003959">
    <property type="entry name" value="ATPase_AAA_core"/>
</dbReference>
<dbReference type="PROSITE" id="PS00871">
    <property type="entry name" value="CLPAB_2"/>
    <property type="match status" value="1"/>
</dbReference>